<keyword evidence="1" id="KW-0479">Metal-binding</keyword>
<evidence type="ECO:0000256" key="3">
    <source>
        <dbReference type="ARBA" id="ARBA00022833"/>
    </source>
</evidence>
<comment type="caution">
    <text evidence="6">The sequence shown here is derived from an EMBL/GenBank/DDBJ whole genome shotgun (WGS) entry which is preliminary data.</text>
</comment>
<evidence type="ECO:0000256" key="4">
    <source>
        <dbReference type="PROSITE-ProRule" id="PRU00027"/>
    </source>
</evidence>
<dbReference type="HOGENOM" id="CLU_000288_36_14_1"/>
<dbReference type="Gene3D" id="1.25.40.10">
    <property type="entry name" value="Tetratricopeptide repeat domain"/>
    <property type="match status" value="2"/>
</dbReference>
<dbReference type="InterPro" id="IPR006597">
    <property type="entry name" value="Sel1-like"/>
</dbReference>
<dbReference type="InterPro" id="IPR011990">
    <property type="entry name" value="TPR-like_helical_dom_sf"/>
</dbReference>
<feature type="domain" description="BED-type" evidence="5">
    <location>
        <begin position="6"/>
        <end position="60"/>
    </location>
</feature>
<feature type="domain" description="BED-type" evidence="5">
    <location>
        <begin position="85"/>
        <end position="139"/>
    </location>
</feature>
<dbReference type="Pfam" id="PF08238">
    <property type="entry name" value="Sel1"/>
    <property type="match status" value="7"/>
</dbReference>
<name>A0A015KWI3_RHIIW</name>
<evidence type="ECO:0000259" key="5">
    <source>
        <dbReference type="PROSITE" id="PS50808"/>
    </source>
</evidence>
<dbReference type="SMR" id="A0A015KWI3"/>
<evidence type="ECO:0000313" key="7">
    <source>
        <dbReference type="Proteomes" id="UP000022910"/>
    </source>
</evidence>
<dbReference type="PROSITE" id="PS50808">
    <property type="entry name" value="ZF_BED"/>
    <property type="match status" value="2"/>
</dbReference>
<sequence>MTRKERKKRHVWEHFNSGDRNVDSHPPVQCKYCLKYFQRGVPERMQAHLDDKCPSAPNNAKSHSTQQNITSTIESIDYINGKMVRKRGPIWEHFYLIDKYEDPHPHVQCKYCFKEFKRAVPHRMQTHIDEKCPNSPNVNLRSTQQNTISITDNFNDCAREEEQKSLENLLTEALSSAKIPFSFVDNPLIIQFFKRLQPSFKLPNREKIEEIERQMNDNIQSRSLNKNEVKAFELYKEAAEKGHIDSIHNLGYCYQNGLGTEKNEIKAFELYKEAAEKGQINSIHNLGYCYQNGIGTEKNKIKSFELYKKAAEKGHIDSTHNLGYYYQNGIGTEKNEIKAFELYKEAAEKGQINSIHNLGYCYQNGIGTEKNEIKAFELYKEAAEKGLIDSINKLGYCYRNGIGTEKNEIKAFELYKEAAEKGQIDSIHNLGYCYQNGIGTEKNDVKAFEYYKKKVILTKYSLEEHDYFGRQMN</sequence>
<proteinExistence type="predicted"/>
<evidence type="ECO:0000256" key="2">
    <source>
        <dbReference type="ARBA" id="ARBA00022771"/>
    </source>
</evidence>
<protein>
    <submittedName>
        <fullName evidence="6">Skt5p</fullName>
    </submittedName>
</protein>
<dbReference type="SUPFAM" id="SSF81901">
    <property type="entry name" value="HCP-like"/>
    <property type="match status" value="2"/>
</dbReference>
<keyword evidence="7" id="KW-1185">Reference proteome</keyword>
<keyword evidence="2 4" id="KW-0863">Zinc-finger</keyword>
<dbReference type="GO" id="GO:0003677">
    <property type="term" value="F:DNA binding"/>
    <property type="evidence" value="ECO:0007669"/>
    <property type="project" value="InterPro"/>
</dbReference>
<reference evidence="6 7" key="1">
    <citation type="submission" date="2014-02" db="EMBL/GenBank/DDBJ databases">
        <title>Single nucleus genome sequencing reveals high similarity among nuclei of an endomycorrhizal fungus.</title>
        <authorList>
            <person name="Lin K."/>
            <person name="Geurts R."/>
            <person name="Zhang Z."/>
            <person name="Limpens E."/>
            <person name="Saunders D.G."/>
            <person name="Mu D."/>
            <person name="Pang E."/>
            <person name="Cao H."/>
            <person name="Cha H."/>
            <person name="Lin T."/>
            <person name="Zhou Q."/>
            <person name="Shang Y."/>
            <person name="Li Y."/>
            <person name="Ivanov S."/>
            <person name="Sharma T."/>
            <person name="Velzen R.V."/>
            <person name="Ruijter N.D."/>
            <person name="Aanen D.K."/>
            <person name="Win J."/>
            <person name="Kamoun S."/>
            <person name="Bisseling T."/>
            <person name="Huang S."/>
        </authorList>
    </citation>
    <scope>NUCLEOTIDE SEQUENCE [LARGE SCALE GENOMIC DNA]</scope>
    <source>
        <strain evidence="7">DAOM197198w</strain>
    </source>
</reference>
<dbReference type="AlphaFoldDB" id="A0A015KWI3"/>
<dbReference type="GO" id="GO:0008270">
    <property type="term" value="F:zinc ion binding"/>
    <property type="evidence" value="ECO:0007669"/>
    <property type="project" value="UniProtKB-KW"/>
</dbReference>
<keyword evidence="3" id="KW-0862">Zinc</keyword>
<organism evidence="6 7">
    <name type="scientific">Rhizophagus irregularis (strain DAOM 197198w)</name>
    <name type="common">Glomus intraradices</name>
    <dbReference type="NCBI Taxonomy" id="1432141"/>
    <lineage>
        <taxon>Eukaryota</taxon>
        <taxon>Fungi</taxon>
        <taxon>Fungi incertae sedis</taxon>
        <taxon>Mucoromycota</taxon>
        <taxon>Glomeromycotina</taxon>
        <taxon>Glomeromycetes</taxon>
        <taxon>Glomerales</taxon>
        <taxon>Glomeraceae</taxon>
        <taxon>Rhizophagus</taxon>
    </lineage>
</organism>
<evidence type="ECO:0000256" key="1">
    <source>
        <dbReference type="ARBA" id="ARBA00022723"/>
    </source>
</evidence>
<dbReference type="EMBL" id="JEMT01015845">
    <property type="protein sequence ID" value="EXX71929.1"/>
    <property type="molecule type" value="Genomic_DNA"/>
</dbReference>
<dbReference type="OrthoDB" id="4951847at2759"/>
<dbReference type="Proteomes" id="UP000022910">
    <property type="component" value="Unassembled WGS sequence"/>
</dbReference>
<dbReference type="PANTHER" id="PTHR43628:SF1">
    <property type="entry name" value="CHITIN SYNTHASE REGULATORY FACTOR 2-RELATED"/>
    <property type="match status" value="1"/>
</dbReference>
<dbReference type="InterPro" id="IPR003656">
    <property type="entry name" value="Znf_BED"/>
</dbReference>
<accession>A0A015KWI3</accession>
<dbReference type="PANTHER" id="PTHR43628">
    <property type="entry name" value="ACTIVATOR OF C KINASE PROTEIN 1-RELATED"/>
    <property type="match status" value="1"/>
</dbReference>
<dbReference type="InterPro" id="IPR052945">
    <property type="entry name" value="Mitotic_Regulator"/>
</dbReference>
<evidence type="ECO:0000313" key="6">
    <source>
        <dbReference type="EMBL" id="EXX71929.1"/>
    </source>
</evidence>
<dbReference type="SMART" id="SM00671">
    <property type="entry name" value="SEL1"/>
    <property type="match status" value="7"/>
</dbReference>
<gene>
    <name evidence="6" type="ORF">RirG_074080</name>
</gene>